<dbReference type="AlphaFoldDB" id="S3W4G8"/>
<evidence type="ECO:0000313" key="1">
    <source>
        <dbReference type="EMBL" id="EPG75177.1"/>
    </source>
</evidence>
<dbReference type="Proteomes" id="UP000014540">
    <property type="component" value="Unassembled WGS sequence"/>
</dbReference>
<comment type="caution">
    <text evidence="1">The sequence shown here is derived from an EMBL/GenBank/DDBJ whole genome shotgun (WGS) entry which is preliminary data.</text>
</comment>
<dbReference type="STRING" id="1193011.LEP1GSC058_0051"/>
<dbReference type="EMBL" id="AKWZ02000004">
    <property type="protein sequence ID" value="EPG75177.1"/>
    <property type="molecule type" value="Genomic_DNA"/>
</dbReference>
<accession>S3W4G8</accession>
<organism evidence="1 2">
    <name type="scientific">Leptospira fainei serovar Hurstbridge str. BUT 6</name>
    <dbReference type="NCBI Taxonomy" id="1193011"/>
    <lineage>
        <taxon>Bacteria</taxon>
        <taxon>Pseudomonadati</taxon>
        <taxon>Spirochaetota</taxon>
        <taxon>Spirochaetia</taxon>
        <taxon>Leptospirales</taxon>
        <taxon>Leptospiraceae</taxon>
        <taxon>Leptospira</taxon>
    </lineage>
</organism>
<keyword evidence="2" id="KW-1185">Reference proteome</keyword>
<gene>
    <name evidence="1" type="ORF">LEP1GSC058_0051</name>
</gene>
<name>S3W4G8_9LEPT</name>
<proteinExistence type="predicted"/>
<protein>
    <submittedName>
        <fullName evidence="1">Uncharacterized protein</fullName>
    </submittedName>
</protein>
<reference evidence="1" key="1">
    <citation type="submission" date="2013-04" db="EMBL/GenBank/DDBJ databases">
        <authorList>
            <person name="Harkins D.M."/>
            <person name="Durkin A.S."/>
            <person name="Selengut J.D."/>
            <person name="Sanka R."/>
            <person name="DePew J."/>
            <person name="Purushe J."/>
            <person name="Ahmed A."/>
            <person name="van der Linden H."/>
            <person name="Goris M.G.A."/>
            <person name="Hartskeerl R.A."/>
            <person name="Vinetz J.M."/>
            <person name="Sutton G.G."/>
            <person name="Nelson W.C."/>
            <person name="Fouts D.E."/>
        </authorList>
    </citation>
    <scope>NUCLEOTIDE SEQUENCE [LARGE SCALE GENOMIC DNA]</scope>
    <source>
        <strain evidence="1">BUT 6</strain>
    </source>
</reference>
<sequence>MLAEDSMVKFTSLNSVTWRIRIVNEYFRPEGGKATYLNDPLSFEIRTAFTDFVYLIFR</sequence>
<evidence type="ECO:0000313" key="2">
    <source>
        <dbReference type="Proteomes" id="UP000014540"/>
    </source>
</evidence>